<comment type="caution">
    <text evidence="2">The sequence shown here is derived from an EMBL/GenBank/DDBJ whole genome shotgun (WGS) entry which is preliminary data.</text>
</comment>
<feature type="signal peptide" evidence="1">
    <location>
        <begin position="1"/>
        <end position="25"/>
    </location>
</feature>
<dbReference type="AlphaFoldDB" id="A0A6L6PWX9"/>
<protein>
    <recommendedName>
        <fullName evidence="4">WD40 repeat domain-containing protein</fullName>
    </recommendedName>
</protein>
<dbReference type="Proteomes" id="UP000484015">
    <property type="component" value="Unassembled WGS sequence"/>
</dbReference>
<sequence>MECTPRVLFTLLAALSAAPAASTWAAGFPITTSGDGQWVFRTDARNQLHRSAAGGATTDATAALPVQAQALSASADGSLVAYTSRYAPGCIGLATFGDGRNHAASGKTSWLRLDGAAGGPACVSPAGPVAAAMPMALSGDGKRIAVGGAQVRVLEMPAMRNALTIPTGGDPVLELRFVDDGRKLLVAQRAASGELRFAVWDIGRRELFSYQRASAPAGPASSYTWHFAEATGDLWLVPPAGAATSVNLIPPKGRKGRPAAPQVVTPLAVNVKQCGRQRGAAQLRSADGGP</sequence>
<dbReference type="Gene3D" id="2.130.10.10">
    <property type="entry name" value="YVTN repeat-like/Quinoprotein amine dehydrogenase"/>
    <property type="match status" value="1"/>
</dbReference>
<organism evidence="2 3">
    <name type="scientific">Pseudoduganella ginsengisoli</name>
    <dbReference type="NCBI Taxonomy" id="1462440"/>
    <lineage>
        <taxon>Bacteria</taxon>
        <taxon>Pseudomonadati</taxon>
        <taxon>Pseudomonadota</taxon>
        <taxon>Betaproteobacteria</taxon>
        <taxon>Burkholderiales</taxon>
        <taxon>Oxalobacteraceae</taxon>
        <taxon>Telluria group</taxon>
        <taxon>Pseudoduganella</taxon>
    </lineage>
</organism>
<dbReference type="SUPFAM" id="SSF82171">
    <property type="entry name" value="DPP6 N-terminal domain-like"/>
    <property type="match status" value="1"/>
</dbReference>
<dbReference type="InterPro" id="IPR015943">
    <property type="entry name" value="WD40/YVTN_repeat-like_dom_sf"/>
</dbReference>
<accession>A0A6L6PWX9</accession>
<reference evidence="2 3" key="1">
    <citation type="submission" date="2019-11" db="EMBL/GenBank/DDBJ databases">
        <title>Type strains purchased from KCTC, JCM and DSMZ.</title>
        <authorList>
            <person name="Lu H."/>
        </authorList>
    </citation>
    <scope>NUCLEOTIDE SEQUENCE [LARGE SCALE GENOMIC DNA]</scope>
    <source>
        <strain evidence="2 3">KCTC 42409</strain>
    </source>
</reference>
<feature type="chain" id="PRO_5026842826" description="WD40 repeat domain-containing protein" evidence="1">
    <location>
        <begin position="26"/>
        <end position="290"/>
    </location>
</feature>
<proteinExistence type="predicted"/>
<dbReference type="RefSeq" id="WP_155438501.1">
    <property type="nucleotide sequence ID" value="NZ_WNLA01000004.1"/>
</dbReference>
<evidence type="ECO:0008006" key="4">
    <source>
        <dbReference type="Google" id="ProtNLM"/>
    </source>
</evidence>
<evidence type="ECO:0000256" key="1">
    <source>
        <dbReference type="SAM" id="SignalP"/>
    </source>
</evidence>
<name>A0A6L6PWX9_9BURK</name>
<evidence type="ECO:0000313" key="3">
    <source>
        <dbReference type="Proteomes" id="UP000484015"/>
    </source>
</evidence>
<dbReference type="EMBL" id="WNLA01000004">
    <property type="protein sequence ID" value="MTW02093.1"/>
    <property type="molecule type" value="Genomic_DNA"/>
</dbReference>
<keyword evidence="1" id="KW-0732">Signal</keyword>
<evidence type="ECO:0000313" key="2">
    <source>
        <dbReference type="EMBL" id="MTW02093.1"/>
    </source>
</evidence>
<gene>
    <name evidence="2" type="ORF">GM668_08310</name>
</gene>
<keyword evidence="3" id="KW-1185">Reference proteome</keyword>